<feature type="domain" description="Fibronectin type-III" evidence="17">
    <location>
        <begin position="1425"/>
        <end position="1516"/>
    </location>
</feature>
<feature type="transmembrane region" description="Helical" evidence="15">
    <location>
        <begin position="2323"/>
        <end position="2341"/>
    </location>
</feature>
<keyword evidence="5 15" id="KW-0812">Transmembrane</keyword>
<feature type="domain" description="Sushi" evidence="18">
    <location>
        <begin position="496"/>
        <end position="552"/>
    </location>
</feature>
<feature type="disulfide bond" evidence="13">
    <location>
        <begin position="67"/>
        <end position="94"/>
    </location>
</feature>
<keyword evidence="7" id="KW-0677">Repeat</keyword>
<evidence type="ECO:0000256" key="4">
    <source>
        <dbReference type="ARBA" id="ARBA00022583"/>
    </source>
</evidence>
<protein>
    <submittedName>
        <fullName evidence="20">Uncharacterized protein LOC109467334</fullName>
    </submittedName>
</protein>
<dbReference type="SMART" id="SM00179">
    <property type="entry name" value="EGF_CA"/>
    <property type="match status" value="7"/>
</dbReference>
<dbReference type="GeneID" id="109467334"/>
<dbReference type="InterPro" id="IPR049883">
    <property type="entry name" value="NOTCH1_EGF-like"/>
</dbReference>
<dbReference type="FunFam" id="2.10.25.10:FF:000009">
    <property type="entry name" value="Low-density lipoprotein receptor isoform 1"/>
    <property type="match status" value="1"/>
</dbReference>
<dbReference type="PROSITE" id="PS01187">
    <property type="entry name" value="EGF_CA"/>
    <property type="match status" value="3"/>
</dbReference>
<keyword evidence="12" id="KW-0325">Glycoprotein</keyword>
<dbReference type="Gene3D" id="2.10.70.10">
    <property type="entry name" value="Complement Module, domain 1"/>
    <property type="match status" value="17"/>
</dbReference>
<evidence type="ECO:0000256" key="8">
    <source>
        <dbReference type="ARBA" id="ARBA00022989"/>
    </source>
</evidence>
<evidence type="ECO:0000256" key="15">
    <source>
        <dbReference type="SAM" id="Phobius"/>
    </source>
</evidence>
<keyword evidence="8 15" id="KW-1133">Transmembrane helix</keyword>
<dbReference type="InterPro" id="IPR000436">
    <property type="entry name" value="Sushi_SCR_CCP_dom"/>
</dbReference>
<feature type="domain" description="Fibronectin type-III" evidence="17">
    <location>
        <begin position="1241"/>
        <end position="1333"/>
    </location>
</feature>
<dbReference type="Pfam" id="PF07645">
    <property type="entry name" value="EGF_CA"/>
    <property type="match status" value="3"/>
</dbReference>
<keyword evidence="19" id="KW-1185">Reference proteome</keyword>
<keyword evidence="4" id="KW-0254">Endocytosis</keyword>
<evidence type="ECO:0000256" key="1">
    <source>
        <dbReference type="ARBA" id="ARBA00004141"/>
    </source>
</evidence>
<evidence type="ECO:0000256" key="6">
    <source>
        <dbReference type="ARBA" id="ARBA00022729"/>
    </source>
</evidence>
<dbReference type="Proteomes" id="UP000515135">
    <property type="component" value="Unplaced"/>
</dbReference>
<dbReference type="InterPro" id="IPR013783">
    <property type="entry name" value="Ig-like_fold"/>
</dbReference>
<evidence type="ECO:0000256" key="5">
    <source>
        <dbReference type="ARBA" id="ARBA00022692"/>
    </source>
</evidence>
<evidence type="ECO:0000256" key="11">
    <source>
        <dbReference type="ARBA" id="ARBA00023170"/>
    </source>
</evidence>
<feature type="transmembrane region" description="Helical" evidence="15">
    <location>
        <begin position="2448"/>
        <end position="2467"/>
    </location>
</feature>
<feature type="domain" description="Sushi" evidence="18">
    <location>
        <begin position="40"/>
        <end position="96"/>
    </location>
</feature>
<dbReference type="PROSITE" id="PS50853">
    <property type="entry name" value="FN3"/>
    <property type="match status" value="3"/>
</dbReference>
<dbReference type="PANTHER" id="PTHR45656:SF4">
    <property type="entry name" value="PROTEIN CBR-CLEC-78"/>
    <property type="match status" value="1"/>
</dbReference>
<dbReference type="InterPro" id="IPR001024">
    <property type="entry name" value="PLAT/LH2_dom"/>
</dbReference>
<feature type="transmembrane region" description="Helical" evidence="15">
    <location>
        <begin position="2416"/>
        <end position="2436"/>
    </location>
</feature>
<feature type="domain" description="Sushi" evidence="18">
    <location>
        <begin position="610"/>
        <end position="666"/>
    </location>
</feature>
<dbReference type="GO" id="GO:0005509">
    <property type="term" value="F:calcium ion binding"/>
    <property type="evidence" value="ECO:0007669"/>
    <property type="project" value="InterPro"/>
</dbReference>
<evidence type="ECO:0000259" key="16">
    <source>
        <dbReference type="PROSITE" id="PS50095"/>
    </source>
</evidence>
<sequence>MCPTLFNPTNGQVTGSFSYGSTVFYSCYAGYNLNGPSTLASCPTLFSPSNGQLSGSFTVGSSVFYSCFAGYNLNGPSSRTCQSSGTWTGYNPTCTGVPCPSLSSPANGQLTGSFFYPNSVYYTCYSGYALNGPSSRQCQSSGTWSGSNPTCTEAACPVLTAPANGAMTGSHFYQDVATFTCDSGYDLVGNTAITCQADTTWSGAAPTCTRKECPLLTAPVDGAMTGSNFYQDVLTFTCDPGYDLVGNPTITCQADATWSGTVPTCTRKECPLLTAPTNGAVTGSNFYQDVVTFTCDTGYNLAGDPSLTCQADATWSAAAPTCTLNQCPLLTAPANGAMTGTNFYQDVVTFTCDSGYDLVGNTAITCQADTTWSGAVPTCTRKECPLLAAPANGAVAGANFYQDVLTFTCDSGYDLVGSSSLTCQADATWSGTAPTCTRKVCPLLTAPVNGAVTGSNLYEDVATFTCDSGYNLVGSSTIICQADATWSGADPTCARNQCPLLSAPTNGAMTGTNFYQDVVTFTCDSGYDLVGSSTLTCQADTTWTGAAPTCTRKECPLLTAPANGAMTGSNFYQDVATFTCDSGYNLVGNSSLTCQADATWSGNVPICQRKECPLLTAPANGAMTGSNFYQDVVQFTCGSGYDLVGNPTVTCQADATWSGTVPTCTRKQCPLLTASANGAMTGSNFYQDVAQFTCDTGYDRVGNAAVTCQADATWSGNVPTCTLKECPLLSAPTNGAMTGTNYYQDMATFTCDSGYDLVGNPILTCQADATWDLTVPICTRKECPLLAAPANGAKIGSNFYQDVLHFTCSSGYDLVGNLSITCQADATWSGSVPTCTPVECPLLTAPVNGSMTGSNFYQDLVHFTCIPGYELDGRSSLACRADATWSGTVPTCIRVQCPVLSSPMNGVATGPNFYMDTVHFTCNTGYYLIGDSSSTCRADQSWSNNVPSCSDINECSVANGGCDHVCTNTMGTFHCSCVTGYTLDADGYSCSDINECNFGNGGCQQNCINLIGSFHCSCGIGYELNSDGFYCDDINECLSANGGCQHICTNVLGSFQCSCLNGYILNGDGLACDDVDECSAGNGGCEQTCTNLIPSFQCSCDVGYNLNVDGFSCDDVNECSSANGGCQQTCTNNIGSFQCSCVDGYNLNADGLACDDINECNTANGGCSQVCNNTIGSYECFCRTGYKLNVYGFACDDIDECDTANGGCGQFCTNTVGNFSCYCAAGYSLNTDGFACDGLPPPTNVTFSLDSRESVTVHWSQPGQTVVLGYRAWLTDKGTMSVTSSRHLPQSATSATFTSLVPATEYVVSVSCVSAFFEGPLTEVTFVTETDPPVRLFVDGISHRSLALFWTPPVARLIGYELTYGSIEQHRRRRSTVSVTLPGYSDNYVIQDLLPATQYVFSLTAVSRFGRSTTITLTGTTGTDPPSDLKVHKVSSTWLYVKWTPPVAAVVSYHLEVIEPASQVEMHFSIPLSLTAFNVTNLIPTTKYVIRIAAVSVYGRSVNIETFGSTGSTLEPKRFVLEELETTTMSATTANGYGILHHTVESTLTLLQRIKRLTVRVDQYLQEETSSENTFLIVTEIHGLFQIDSFPVSSTDFLIELEAAIQLYRKSTELIRASQGTKISTMETINDVSVQTVSRLVQMLPVGNSTVFDTSVDLFQMEVIDINSPDISPKQQLKTIKDKQFNFELQLRKNGLSLVEAIDRTGNALLAILPDANNYYTVFEEDNVVVVVARITTGNNVVFREGGVNISASITGCSVNTSTDATMVMVERNLFSWNTSTFGQNVTTPIIIISLGDPHIDNCSMQVDLETPIALELTEQPRRTRRALQEGGFGGTHLTVSGARTGNMTMAHYAFDVAAATVVVVMQLSWWDHAAAYRVFLRYDSPPTEELYDGMDIAMEEDVFLAWHRGTRSLRTWIPNIEQRRGKLYVGIQTAGPGLQTAPLPEDYELRASTVLLDLSNSAIRCNCTFPRLKAVIGASVHFPPNSIDFDKIFGNPNILTENNIVFYAVIGEWALYILLMIILNVDFHRLREMMSRESAAPRRKDQLPQLSILPPDRMPAPYLYQITVNTGSMFGAGTSSRVGFQIFGSRCKTAAKTLNPTGESLVRGGSYDFIMPMKNPLGRLEILHIWHDNTGGGDAASWFLRDIIVKDMQTESDFSKTERLSCCWAIVNSMMVASAMWFRDDNDDSTRNIVYNLGFIQFTLQIFILALIAALICNPTPSNKQRTYDITEEELHVHLLGHKAAEKVYPPEATSVQKMKRKNQQRQKFFVLLQNASVLFLFVAVLFFISQQDKDPSAYHASQTLSSRLTEDFDSITTPEDFWSWTEGVMLPVLYPSFWYNGWKMKYLDRQFPLYTEAFRIGPPRLTQIRAAPATSTMTALQHNHWIDKYTKRLDLELSFYYPSRKLFSTLKLTVIWESIGHFSTSAVVGTHRLFQYENVSDYGVMTAHILFIMLFLVHLINDAIAVKKEGMKYFGSIWNLMASLSILGSAAAICIFGIRYHFASATLDRIVEATGELGIDKFVDFESTFWWDDAFKYVLAAVVFVDTLALLRMVKFNKTIAHFLALPGAMKNDLIGFSVVSAIAFMAFSSSGMIVFGTHMKAFSNALHTNFALFEMLLGRFVAQKILEANRYVGPVYFTFFMICIFILLVNFLVTIICDAIASGDSIDDDYDQDLVDYIWTSFKEMLGIHSPPTTDTKTDEDKLSELNANLRKIEASLDDTLDVTKCLWPKIDGRCEGSSSCDQYLTPRPHSATLSSDTCQMIQEESTLLTSPAVSAVQQQVQFLLKAHEDDAARLQELQNESRRRAEAILQRKLAERRRKEGSGKKQTIVETAQDLMQQHAADEERLEKRQKSARRLFESKLRQKLAARRVQKKDNIV</sequence>
<dbReference type="InterPro" id="IPR051277">
    <property type="entry name" value="SEZ6_CSMD_C4BPB_Regulators"/>
</dbReference>
<gene>
    <name evidence="20" type="primary">LOC109467334</name>
</gene>
<evidence type="ECO:0000256" key="13">
    <source>
        <dbReference type="PROSITE-ProRule" id="PRU00302"/>
    </source>
</evidence>
<feature type="domain" description="Sushi" evidence="18">
    <location>
        <begin position="781"/>
        <end position="837"/>
    </location>
</feature>
<dbReference type="SUPFAM" id="SSF49265">
    <property type="entry name" value="Fibronectin type III"/>
    <property type="match status" value="2"/>
</dbReference>
<dbReference type="InterPro" id="IPR001881">
    <property type="entry name" value="EGF-like_Ca-bd_dom"/>
</dbReference>
<feature type="domain" description="Sushi" evidence="18">
    <location>
        <begin position="895"/>
        <end position="951"/>
    </location>
</feature>
<comment type="caution">
    <text evidence="13">Lacks conserved residue(s) required for the propagation of feature annotation.</text>
</comment>
<feature type="domain" description="Sushi" evidence="18">
    <location>
        <begin position="325"/>
        <end position="381"/>
    </location>
</feature>
<dbReference type="Gene3D" id="2.60.60.20">
    <property type="entry name" value="PLAT/LH2 domain"/>
    <property type="match status" value="1"/>
</dbReference>
<feature type="disulfide bond" evidence="13">
    <location>
        <begin position="865"/>
        <end position="892"/>
    </location>
</feature>
<dbReference type="SMART" id="SM00032">
    <property type="entry name" value="CCP"/>
    <property type="match status" value="17"/>
</dbReference>
<dbReference type="InterPro" id="IPR009030">
    <property type="entry name" value="Growth_fac_rcpt_cys_sf"/>
</dbReference>
<organism evidence="19 20">
    <name type="scientific">Branchiostoma belcheri</name>
    <name type="common">Amphioxus</name>
    <dbReference type="NCBI Taxonomy" id="7741"/>
    <lineage>
        <taxon>Eukaryota</taxon>
        <taxon>Metazoa</taxon>
        <taxon>Chordata</taxon>
        <taxon>Cephalochordata</taxon>
        <taxon>Leptocardii</taxon>
        <taxon>Amphioxiformes</taxon>
        <taxon>Branchiostomatidae</taxon>
        <taxon>Branchiostoma</taxon>
    </lineage>
</organism>
<feature type="disulfide bond" evidence="13">
    <location>
        <begin position="751"/>
        <end position="778"/>
    </location>
</feature>
<feature type="transmembrane region" description="Helical" evidence="15">
    <location>
        <begin position="2604"/>
        <end position="2625"/>
    </location>
</feature>
<feature type="disulfide bond" evidence="13">
    <location>
        <begin position="238"/>
        <end position="265"/>
    </location>
</feature>
<evidence type="ECO:0000256" key="12">
    <source>
        <dbReference type="ARBA" id="ARBA00023180"/>
    </source>
</evidence>
<dbReference type="Pfam" id="PF00041">
    <property type="entry name" value="fn3"/>
    <property type="match status" value="3"/>
</dbReference>
<dbReference type="InterPro" id="IPR000742">
    <property type="entry name" value="EGF"/>
</dbReference>
<dbReference type="CDD" id="cd00033">
    <property type="entry name" value="CCP"/>
    <property type="match status" value="16"/>
</dbReference>
<dbReference type="SMART" id="SM00181">
    <property type="entry name" value="EGF"/>
    <property type="match status" value="7"/>
</dbReference>
<feature type="disulfide bond" evidence="13">
    <location>
        <begin position="580"/>
        <end position="607"/>
    </location>
</feature>
<feature type="coiled-coil region" evidence="14">
    <location>
        <begin position="2784"/>
        <end position="2853"/>
    </location>
</feature>
<dbReference type="InterPro" id="IPR026823">
    <property type="entry name" value="cEGF"/>
</dbReference>
<feature type="domain" description="Sushi" evidence="18">
    <location>
        <begin position="382"/>
        <end position="438"/>
    </location>
</feature>
<dbReference type="FunFam" id="2.10.25.10:FF:000240">
    <property type="entry name" value="Vitamin K-dependent protein S"/>
    <property type="match status" value="5"/>
</dbReference>
<feature type="domain" description="Sushi" evidence="18">
    <location>
        <begin position="268"/>
        <end position="324"/>
    </location>
</feature>
<dbReference type="PROSITE" id="PS50095">
    <property type="entry name" value="PLAT"/>
    <property type="match status" value="1"/>
</dbReference>
<dbReference type="InterPro" id="IPR000152">
    <property type="entry name" value="EGF-type_Asp/Asn_hydroxyl_site"/>
</dbReference>
<dbReference type="Gene3D" id="2.10.25.10">
    <property type="entry name" value="Laminin"/>
    <property type="match status" value="7"/>
</dbReference>
<dbReference type="CDD" id="cd00063">
    <property type="entry name" value="FN3"/>
    <property type="match status" value="3"/>
</dbReference>
<feature type="domain" description="Fibronectin type-III" evidence="17">
    <location>
        <begin position="1334"/>
        <end position="1423"/>
    </location>
</feature>
<feature type="domain" description="Sushi" evidence="18">
    <location>
        <begin position="553"/>
        <end position="609"/>
    </location>
</feature>
<dbReference type="SUPFAM" id="SSF49723">
    <property type="entry name" value="Lipase/lipooxygenase domain (PLAT/LH2 domain)"/>
    <property type="match status" value="1"/>
</dbReference>
<dbReference type="GO" id="GO:0006897">
    <property type="term" value="P:endocytosis"/>
    <property type="evidence" value="ECO:0007669"/>
    <property type="project" value="UniProtKB-KW"/>
</dbReference>
<feature type="disulfide bond" evidence="13">
    <location>
        <begin position="124"/>
        <end position="151"/>
    </location>
</feature>
<feature type="transmembrane region" description="Helical" evidence="15">
    <location>
        <begin position="2576"/>
        <end position="2598"/>
    </location>
</feature>
<feature type="disulfide bond" evidence="13">
    <location>
        <begin position="922"/>
        <end position="949"/>
    </location>
</feature>
<accession>A0A6P4YFU1</accession>
<feature type="transmembrane region" description="Helical" evidence="15">
    <location>
        <begin position="2270"/>
        <end position="2290"/>
    </location>
</feature>
<feature type="domain" description="Sushi" evidence="18">
    <location>
        <begin position="667"/>
        <end position="723"/>
    </location>
</feature>
<feature type="domain" description="Sushi" evidence="18">
    <location>
        <begin position="439"/>
        <end position="495"/>
    </location>
</feature>
<keyword evidence="14" id="KW-0175">Coiled coil</keyword>
<feature type="domain" description="Sushi" evidence="18">
    <location>
        <begin position="838"/>
        <end position="894"/>
    </location>
</feature>
<feature type="disulfide bond" evidence="13">
    <location>
        <begin position="466"/>
        <end position="493"/>
    </location>
</feature>
<dbReference type="PROSITE" id="PS50923">
    <property type="entry name" value="SUSHI"/>
    <property type="match status" value="16"/>
</dbReference>
<feature type="disulfide bond" evidence="13">
    <location>
        <begin position="808"/>
        <end position="835"/>
    </location>
</feature>
<proteinExistence type="predicted"/>
<dbReference type="OrthoDB" id="406096at2759"/>
<feature type="domain" description="Sushi" evidence="18">
    <location>
        <begin position="211"/>
        <end position="267"/>
    </location>
</feature>
<dbReference type="SUPFAM" id="SSF57184">
    <property type="entry name" value="Growth factor receptor domain"/>
    <property type="match status" value="2"/>
</dbReference>
<evidence type="ECO:0000256" key="2">
    <source>
        <dbReference type="ARBA" id="ARBA00004479"/>
    </source>
</evidence>
<feature type="transmembrane region" description="Helical" evidence="15">
    <location>
        <begin position="2005"/>
        <end position="2026"/>
    </location>
</feature>
<dbReference type="InterPro" id="IPR018097">
    <property type="entry name" value="EGF_Ca-bd_CS"/>
</dbReference>
<evidence type="ECO:0000313" key="20">
    <source>
        <dbReference type="RefSeq" id="XP_019620839.1"/>
    </source>
</evidence>
<feature type="domain" description="PLAT" evidence="16">
    <location>
        <begin position="2063"/>
        <end position="2197"/>
    </location>
</feature>
<evidence type="ECO:0000259" key="18">
    <source>
        <dbReference type="PROSITE" id="PS50923"/>
    </source>
</evidence>
<dbReference type="SUPFAM" id="SSF57196">
    <property type="entry name" value="EGF/Laminin"/>
    <property type="match status" value="1"/>
</dbReference>
<keyword evidence="3" id="KW-0245">EGF-like domain</keyword>
<keyword evidence="9 15" id="KW-0472">Membrane</keyword>
<dbReference type="InterPro" id="IPR036392">
    <property type="entry name" value="PLAT/LH2_dom_sf"/>
</dbReference>
<dbReference type="SUPFAM" id="SSF57535">
    <property type="entry name" value="Complement control module/SCR domain"/>
    <property type="match status" value="17"/>
</dbReference>
<keyword evidence="13" id="KW-0768">Sushi</keyword>
<dbReference type="PROSITE" id="PS00010">
    <property type="entry name" value="ASX_HYDROXYL"/>
    <property type="match status" value="4"/>
</dbReference>
<feature type="transmembrane region" description="Helical" evidence="15">
    <location>
        <begin position="2479"/>
        <end position="2500"/>
    </location>
</feature>
<feature type="disulfide bond" evidence="13">
    <location>
        <begin position="295"/>
        <end position="322"/>
    </location>
</feature>
<dbReference type="Pfam" id="PF01477">
    <property type="entry name" value="PLAT"/>
    <property type="match status" value="1"/>
</dbReference>
<dbReference type="InterPro" id="IPR013122">
    <property type="entry name" value="PKD1_2_channel"/>
</dbReference>
<dbReference type="SMART" id="SM00060">
    <property type="entry name" value="FN3"/>
    <property type="match status" value="3"/>
</dbReference>
<evidence type="ECO:0000259" key="17">
    <source>
        <dbReference type="PROSITE" id="PS50853"/>
    </source>
</evidence>
<dbReference type="GO" id="GO:0016020">
    <property type="term" value="C:membrane"/>
    <property type="evidence" value="ECO:0007669"/>
    <property type="project" value="UniProtKB-SubCell"/>
</dbReference>
<comment type="subcellular location">
    <subcellularLocation>
        <location evidence="1">Membrane</location>
        <topology evidence="1">Multi-pass membrane protein</topology>
    </subcellularLocation>
    <subcellularLocation>
        <location evidence="2">Membrane</location>
        <topology evidence="2">Single-pass type I membrane protein</topology>
    </subcellularLocation>
</comment>
<dbReference type="InterPro" id="IPR035976">
    <property type="entry name" value="Sushi/SCR/CCP_sf"/>
</dbReference>
<feature type="disulfide bond" evidence="13">
    <location>
        <begin position="181"/>
        <end position="208"/>
    </location>
</feature>
<name>A0A6P4YFU1_BRABE</name>
<feature type="transmembrane region" description="Helical" evidence="15">
    <location>
        <begin position="2637"/>
        <end position="2659"/>
    </location>
</feature>
<evidence type="ECO:0000256" key="14">
    <source>
        <dbReference type="SAM" id="Coils"/>
    </source>
</evidence>
<dbReference type="InterPro" id="IPR036116">
    <property type="entry name" value="FN3_sf"/>
</dbReference>
<keyword evidence="6" id="KW-0732">Signal</keyword>
<feature type="disulfide bond" evidence="13">
    <location>
        <begin position="637"/>
        <end position="664"/>
    </location>
</feature>
<feature type="disulfide bond" evidence="13">
    <location>
        <begin position="409"/>
        <end position="436"/>
    </location>
</feature>
<dbReference type="PANTHER" id="PTHR45656">
    <property type="entry name" value="PROTEIN CBR-CLEC-78"/>
    <property type="match status" value="1"/>
</dbReference>
<dbReference type="InterPro" id="IPR003961">
    <property type="entry name" value="FN3_dom"/>
</dbReference>
<feature type="disulfide bond" evidence="13">
    <location>
        <begin position="523"/>
        <end position="550"/>
    </location>
</feature>
<keyword evidence="11" id="KW-0675">Receptor</keyword>
<feature type="transmembrane region" description="Helical" evidence="15">
    <location>
        <begin position="2536"/>
        <end position="2556"/>
    </location>
</feature>
<dbReference type="Pfam" id="PF12662">
    <property type="entry name" value="cEGF"/>
    <property type="match status" value="2"/>
</dbReference>
<dbReference type="Gene3D" id="2.60.40.10">
    <property type="entry name" value="Immunoglobulins"/>
    <property type="match status" value="3"/>
</dbReference>
<feature type="domain" description="Sushi" evidence="18">
    <location>
        <begin position="97"/>
        <end position="153"/>
    </location>
</feature>
<evidence type="ECO:0000313" key="19">
    <source>
        <dbReference type="Proteomes" id="UP000515135"/>
    </source>
</evidence>
<dbReference type="KEGG" id="bbel:109467334"/>
<evidence type="ECO:0000256" key="9">
    <source>
        <dbReference type="ARBA" id="ARBA00023136"/>
    </source>
</evidence>
<evidence type="ECO:0000256" key="3">
    <source>
        <dbReference type="ARBA" id="ARBA00022536"/>
    </source>
</evidence>
<dbReference type="Pfam" id="PF08016">
    <property type="entry name" value="PKD_channel"/>
    <property type="match status" value="1"/>
</dbReference>
<feature type="transmembrane region" description="Helical" evidence="15">
    <location>
        <begin position="2165"/>
        <end position="2183"/>
    </location>
</feature>
<dbReference type="CDD" id="cd00054">
    <property type="entry name" value="EGF_CA"/>
    <property type="match status" value="7"/>
</dbReference>
<dbReference type="PROSITE" id="PS01186">
    <property type="entry name" value="EGF_2"/>
    <property type="match status" value="7"/>
</dbReference>
<dbReference type="Pfam" id="PF14670">
    <property type="entry name" value="FXa_inhibition"/>
    <property type="match status" value="2"/>
</dbReference>
<feature type="disulfide bond" evidence="13">
    <location>
        <begin position="352"/>
        <end position="379"/>
    </location>
</feature>
<evidence type="ECO:0000256" key="10">
    <source>
        <dbReference type="ARBA" id="ARBA00023157"/>
    </source>
</evidence>
<dbReference type="Pfam" id="PF00084">
    <property type="entry name" value="Sushi"/>
    <property type="match status" value="17"/>
</dbReference>
<feature type="transmembrane region" description="Helical" evidence="15">
    <location>
        <begin position="2195"/>
        <end position="2218"/>
    </location>
</feature>
<reference evidence="20" key="1">
    <citation type="submission" date="2025-08" db="UniProtKB">
        <authorList>
            <consortium name="RefSeq"/>
        </authorList>
    </citation>
    <scope>IDENTIFICATION</scope>
    <source>
        <tissue evidence="20">Gonad</tissue>
    </source>
</reference>
<evidence type="ECO:0000256" key="7">
    <source>
        <dbReference type="ARBA" id="ARBA00022737"/>
    </source>
</evidence>
<feature type="domain" description="Sushi" evidence="18">
    <location>
        <begin position="154"/>
        <end position="210"/>
    </location>
</feature>
<dbReference type="RefSeq" id="XP_019620839.1">
    <property type="nucleotide sequence ID" value="XM_019765280.1"/>
</dbReference>
<feature type="domain" description="Sushi" evidence="18">
    <location>
        <begin position="724"/>
        <end position="780"/>
    </location>
</feature>
<feature type="disulfide bond" evidence="13">
    <location>
        <begin position="694"/>
        <end position="721"/>
    </location>
</feature>
<keyword evidence="10 13" id="KW-1015">Disulfide bond</keyword>